<evidence type="ECO:0000313" key="2">
    <source>
        <dbReference type="Proteomes" id="UP000790377"/>
    </source>
</evidence>
<protein>
    <submittedName>
        <fullName evidence="1">Secretory pathway protein Sec39-domain-containing protein</fullName>
    </submittedName>
</protein>
<evidence type="ECO:0000313" key="1">
    <source>
        <dbReference type="EMBL" id="KAH7912575.1"/>
    </source>
</evidence>
<reference evidence="1" key="1">
    <citation type="journal article" date="2021" name="New Phytol.">
        <title>Evolutionary innovations through gain and loss of genes in the ectomycorrhizal Boletales.</title>
        <authorList>
            <person name="Wu G."/>
            <person name="Miyauchi S."/>
            <person name="Morin E."/>
            <person name="Kuo A."/>
            <person name="Drula E."/>
            <person name="Varga T."/>
            <person name="Kohler A."/>
            <person name="Feng B."/>
            <person name="Cao Y."/>
            <person name="Lipzen A."/>
            <person name="Daum C."/>
            <person name="Hundley H."/>
            <person name="Pangilinan J."/>
            <person name="Johnson J."/>
            <person name="Barry K."/>
            <person name="LaButti K."/>
            <person name="Ng V."/>
            <person name="Ahrendt S."/>
            <person name="Min B."/>
            <person name="Choi I.G."/>
            <person name="Park H."/>
            <person name="Plett J.M."/>
            <person name="Magnuson J."/>
            <person name="Spatafora J.W."/>
            <person name="Nagy L.G."/>
            <person name="Henrissat B."/>
            <person name="Grigoriev I.V."/>
            <person name="Yang Z.L."/>
            <person name="Xu J."/>
            <person name="Martin F.M."/>
        </authorList>
    </citation>
    <scope>NUCLEOTIDE SEQUENCE</scope>
    <source>
        <strain evidence="1">ATCC 28755</strain>
    </source>
</reference>
<gene>
    <name evidence="1" type="ORF">BJ138DRAFT_1148015</name>
</gene>
<organism evidence="1 2">
    <name type="scientific">Hygrophoropsis aurantiaca</name>
    <dbReference type="NCBI Taxonomy" id="72124"/>
    <lineage>
        <taxon>Eukaryota</taxon>
        <taxon>Fungi</taxon>
        <taxon>Dikarya</taxon>
        <taxon>Basidiomycota</taxon>
        <taxon>Agaricomycotina</taxon>
        <taxon>Agaricomycetes</taxon>
        <taxon>Agaricomycetidae</taxon>
        <taxon>Boletales</taxon>
        <taxon>Coniophorineae</taxon>
        <taxon>Hygrophoropsidaceae</taxon>
        <taxon>Hygrophoropsis</taxon>
    </lineage>
</organism>
<dbReference type="Proteomes" id="UP000790377">
    <property type="component" value="Unassembled WGS sequence"/>
</dbReference>
<keyword evidence="2" id="KW-1185">Reference proteome</keyword>
<sequence length="988" mass="110859">MDPSPHTLWTNLQDEDISVQNVQDILTVIDDDLWVAAACFDRLLNDVEVQRSLLELGISRTAKVVQRVQHSLSLGDSGAESDISSWFKESPVDAQLCRIRLVLLERLDRLNTFVEICKESPRTEADDTDMDIDEEWEDDPWAGENAGPSSAAQKTKSMEPPIPLTEFLVENMAEIACFFASQEYTSALRILMLYHTSILWPFRFTILDNIPGHTHPSEYRDILPAYDVNSDAELDPPSNTWREYPDWVETVEVKVAILESFEDEEDNSAFDGSKRVDPLPVEHITQWYKRRVDYVITSTGMIDLALATIQHGASQGVPDLDELGEELSLLSRLVYDAPYVPDADADNDWTLSRWRSMDPASVVQAYLAHSTPTTVAKDISRLVIPYLFVLEARAERASQPEHDLHNRLLYEYILSTPLNIAAAIFEASKPTSPAAQRLIRNDEDLARLALACLYGSDSRNEWPTMSRIFECLPVWDINPDSEDEADETDSTIISLGAFVTPSTIRPRCTPSDLFFFFKPLPLVSLSRALDILDVHLEAGEILSRWNVAAPLRWFLQSTNDVVEQRAWANRMARRVGSPSPDMGGLGDWDWLLDDMLKLTGPNENGIRSAFGLLSPAELSSIFFGGVLSSGKFDIAKNLLYKGDKLALDHMKVEEVCLSISREFYDNASSGNYKFGDMKLAYDCLDVPSTSDRLIREKEFIEATSRLSSFNVMSRPGIPISPIEVRLTKDRLSLISRVLSSNSDAYKHTQVILDLLHKLGFRDDRVAEVKTLAMLADTALQAEDFTRAFETSDAMISAVLKLRSSVPPGVTDAKVQEVSEVCWIACFQLGRQPEFLDIEKKLLLLGRALELCPADKINDVLTSWRQLEKEDLQARRDRLAHRSTSPHKRPIAQKTASSLQARLHDLHMTASPLMNAEDAAALASRTFNRVASNFPFTVGSMGRSVFPQDDGRSHSRDDSRHRFDGEEVSTQASRVLQKGIGWLLGADEG</sequence>
<proteinExistence type="predicted"/>
<name>A0ACB8AHB3_9AGAM</name>
<comment type="caution">
    <text evidence="1">The sequence shown here is derived from an EMBL/GenBank/DDBJ whole genome shotgun (WGS) entry which is preliminary data.</text>
</comment>
<accession>A0ACB8AHB3</accession>
<dbReference type="EMBL" id="MU267648">
    <property type="protein sequence ID" value="KAH7912575.1"/>
    <property type="molecule type" value="Genomic_DNA"/>
</dbReference>